<name>A0A8S1K954_9CILI</name>
<accession>A0A8S1K954</accession>
<gene>
    <name evidence="1" type="ORF">PSON_ATCC_30995.1.T0030554</name>
</gene>
<evidence type="ECO:0000313" key="1">
    <source>
        <dbReference type="EMBL" id="CAD8049072.1"/>
    </source>
</evidence>
<proteinExistence type="predicted"/>
<comment type="caution">
    <text evidence="1">The sequence shown here is derived from an EMBL/GenBank/DDBJ whole genome shotgun (WGS) entry which is preliminary data.</text>
</comment>
<dbReference type="Proteomes" id="UP000692954">
    <property type="component" value="Unassembled WGS sequence"/>
</dbReference>
<keyword evidence="2" id="KW-1185">Reference proteome</keyword>
<dbReference type="OrthoDB" id="282387at2759"/>
<organism evidence="1 2">
    <name type="scientific">Paramecium sonneborni</name>
    <dbReference type="NCBI Taxonomy" id="65129"/>
    <lineage>
        <taxon>Eukaryota</taxon>
        <taxon>Sar</taxon>
        <taxon>Alveolata</taxon>
        <taxon>Ciliophora</taxon>
        <taxon>Intramacronucleata</taxon>
        <taxon>Oligohymenophorea</taxon>
        <taxon>Peniculida</taxon>
        <taxon>Parameciidae</taxon>
        <taxon>Paramecium</taxon>
    </lineage>
</organism>
<dbReference type="AlphaFoldDB" id="A0A8S1K954"/>
<dbReference type="EMBL" id="CAJJDN010000003">
    <property type="protein sequence ID" value="CAD8049072.1"/>
    <property type="molecule type" value="Genomic_DNA"/>
</dbReference>
<sequence>MSYIGINTSGGINPCITFYERIQTCINKENLPNKLCAIEGLDFLECVNRRKQVKLIGISITLLKIKFIRNYIRIEFLYYLHMMLKTINFYQDIKMQQMSLNKLIEQQSQTDIKIIIIIYSLI</sequence>
<protein>
    <submittedName>
        <fullName evidence="1">Uncharacterized protein</fullName>
    </submittedName>
</protein>
<reference evidence="1" key="1">
    <citation type="submission" date="2021-01" db="EMBL/GenBank/DDBJ databases">
        <authorList>
            <consortium name="Genoscope - CEA"/>
            <person name="William W."/>
        </authorList>
    </citation>
    <scope>NUCLEOTIDE SEQUENCE</scope>
</reference>
<evidence type="ECO:0000313" key="2">
    <source>
        <dbReference type="Proteomes" id="UP000692954"/>
    </source>
</evidence>